<evidence type="ECO:0000313" key="2">
    <source>
        <dbReference type="EMBL" id="SEG06498.1"/>
    </source>
</evidence>
<keyword evidence="1" id="KW-0812">Transmembrane</keyword>
<keyword evidence="3" id="KW-1185">Reference proteome</keyword>
<protein>
    <recommendedName>
        <fullName evidence="4">DUF2306 domain-containing protein</fullName>
    </recommendedName>
</protein>
<sequence>MHVDPLWMKAFLAIHITAGALSFGLAPVALMTAKGGKQHKRWGMVYLWAMGVVAATALPMALYRPVLFLALVAVFSFYAAFSGYRVTRWKNLSSGGSAQPVDWIAAVLTFAASFMLAFLGAFHNEMVQNFGIVAIVFGLLGMRLSSVQMTRFVRKPREKMWWWYDHLGNFIGSYIAAWTAFSAVTLSQVIHIQHARWIIWLWPTAVGVPAIFLTIAYYKRKFAPRRTAATAA</sequence>
<evidence type="ECO:0000313" key="3">
    <source>
        <dbReference type="Proteomes" id="UP000236728"/>
    </source>
</evidence>
<accession>A0A1H5X429</accession>
<reference evidence="2 3" key="1">
    <citation type="submission" date="2016-10" db="EMBL/GenBank/DDBJ databases">
        <authorList>
            <person name="de Groot N.N."/>
        </authorList>
    </citation>
    <scope>NUCLEOTIDE SEQUENCE [LARGE SCALE GENOMIC DNA]</scope>
    <source>
        <strain evidence="2 3">DSM 22489</strain>
    </source>
</reference>
<keyword evidence="1" id="KW-0472">Membrane</keyword>
<dbReference type="AlphaFoldDB" id="A0A1H5X429"/>
<feature type="transmembrane region" description="Helical" evidence="1">
    <location>
        <begin position="42"/>
        <end position="60"/>
    </location>
</feature>
<organism evidence="2 3">
    <name type="scientific">Bryocella elongata</name>
    <dbReference type="NCBI Taxonomy" id="863522"/>
    <lineage>
        <taxon>Bacteria</taxon>
        <taxon>Pseudomonadati</taxon>
        <taxon>Acidobacteriota</taxon>
        <taxon>Terriglobia</taxon>
        <taxon>Terriglobales</taxon>
        <taxon>Acidobacteriaceae</taxon>
        <taxon>Bryocella</taxon>
    </lineage>
</organism>
<proteinExistence type="predicted"/>
<gene>
    <name evidence="2" type="ORF">SAMN05421819_1867</name>
</gene>
<feature type="transmembrane region" description="Helical" evidence="1">
    <location>
        <begin position="128"/>
        <end position="146"/>
    </location>
</feature>
<keyword evidence="1" id="KW-1133">Transmembrane helix</keyword>
<feature type="transmembrane region" description="Helical" evidence="1">
    <location>
        <begin position="197"/>
        <end position="218"/>
    </location>
</feature>
<name>A0A1H5X429_9BACT</name>
<feature type="transmembrane region" description="Helical" evidence="1">
    <location>
        <begin position="104"/>
        <end position="122"/>
    </location>
</feature>
<feature type="transmembrane region" description="Helical" evidence="1">
    <location>
        <begin position="6"/>
        <end position="30"/>
    </location>
</feature>
<dbReference type="OrthoDB" id="5984490at2"/>
<dbReference type="Proteomes" id="UP000236728">
    <property type="component" value="Unassembled WGS sequence"/>
</dbReference>
<feature type="transmembrane region" description="Helical" evidence="1">
    <location>
        <begin position="66"/>
        <end position="84"/>
    </location>
</feature>
<feature type="transmembrane region" description="Helical" evidence="1">
    <location>
        <begin position="167"/>
        <end position="191"/>
    </location>
</feature>
<dbReference type="EMBL" id="FNVA01000002">
    <property type="protein sequence ID" value="SEG06498.1"/>
    <property type="molecule type" value="Genomic_DNA"/>
</dbReference>
<evidence type="ECO:0000256" key="1">
    <source>
        <dbReference type="SAM" id="Phobius"/>
    </source>
</evidence>
<evidence type="ECO:0008006" key="4">
    <source>
        <dbReference type="Google" id="ProtNLM"/>
    </source>
</evidence>
<dbReference type="RefSeq" id="WP_103932736.1">
    <property type="nucleotide sequence ID" value="NZ_FNVA01000002.1"/>
</dbReference>